<dbReference type="InterPro" id="IPR003959">
    <property type="entry name" value="ATPase_AAA_core"/>
</dbReference>
<feature type="domain" description="ATPase AAA-type core" evidence="1">
    <location>
        <begin position="28"/>
        <end position="210"/>
    </location>
</feature>
<gene>
    <name evidence="2" type="ORF">NCTC13184_02109</name>
</gene>
<dbReference type="Pfam" id="PF13304">
    <property type="entry name" value="AAA_21"/>
    <property type="match status" value="1"/>
</dbReference>
<name>A0A378WN68_9NOCA</name>
<dbReference type="InterPro" id="IPR051396">
    <property type="entry name" value="Bact_Antivir_Def_Nuclease"/>
</dbReference>
<dbReference type="AlphaFoldDB" id="A0A378WN68"/>
<dbReference type="SUPFAM" id="SSF52540">
    <property type="entry name" value="P-loop containing nucleoside triphosphate hydrolases"/>
    <property type="match status" value="1"/>
</dbReference>
<evidence type="ECO:0000259" key="1">
    <source>
        <dbReference type="Pfam" id="PF13304"/>
    </source>
</evidence>
<dbReference type="OrthoDB" id="104167at2"/>
<dbReference type="GO" id="GO:0005524">
    <property type="term" value="F:ATP binding"/>
    <property type="evidence" value="ECO:0007669"/>
    <property type="project" value="UniProtKB-KW"/>
</dbReference>
<accession>A0A378WN68</accession>
<dbReference type="EMBL" id="UGRU01000001">
    <property type="protein sequence ID" value="SUA42750.1"/>
    <property type="molecule type" value="Genomic_DNA"/>
</dbReference>
<keyword evidence="2" id="KW-0547">Nucleotide-binding</keyword>
<protein>
    <submittedName>
        <fullName evidence="2">Predicted ATP-binding protein involved in virulence</fullName>
    </submittedName>
</protein>
<dbReference type="Proteomes" id="UP000255082">
    <property type="component" value="Unassembled WGS sequence"/>
</dbReference>
<proteinExistence type="predicted"/>
<dbReference type="RefSeq" id="WP_128145140.1">
    <property type="nucleotide sequence ID" value="NZ_UGRU01000001.1"/>
</dbReference>
<dbReference type="GO" id="GO:0016887">
    <property type="term" value="F:ATP hydrolysis activity"/>
    <property type="evidence" value="ECO:0007669"/>
    <property type="project" value="InterPro"/>
</dbReference>
<dbReference type="PANTHER" id="PTHR43581:SF2">
    <property type="entry name" value="EXCINUCLEASE ATPASE SUBUNIT"/>
    <property type="match status" value="1"/>
</dbReference>
<dbReference type="InterPro" id="IPR027417">
    <property type="entry name" value="P-loop_NTPase"/>
</dbReference>
<evidence type="ECO:0000313" key="3">
    <source>
        <dbReference type="Proteomes" id="UP000255082"/>
    </source>
</evidence>
<dbReference type="Gene3D" id="3.40.50.300">
    <property type="entry name" value="P-loop containing nucleotide triphosphate hydrolases"/>
    <property type="match status" value="1"/>
</dbReference>
<organism evidence="2 3">
    <name type="scientific">Nocardia africana</name>
    <dbReference type="NCBI Taxonomy" id="134964"/>
    <lineage>
        <taxon>Bacteria</taxon>
        <taxon>Bacillati</taxon>
        <taxon>Actinomycetota</taxon>
        <taxon>Actinomycetes</taxon>
        <taxon>Mycobacteriales</taxon>
        <taxon>Nocardiaceae</taxon>
        <taxon>Nocardia</taxon>
    </lineage>
</organism>
<evidence type="ECO:0000313" key="2">
    <source>
        <dbReference type="EMBL" id="SUA42750.1"/>
    </source>
</evidence>
<sequence length="227" mass="25809">MRSLINDAQTEHSKITQQLDRTFPNRVLEASENSRVEDAEVRRRYNDQNSFRSRLAPVASVSLEDALSLPDRQLLDWELQLLSLYLVDTDKKLAPFETLLQKIELLESIVNSRLLNKRIQVTASEGLKVVHETSGDRINLDALSSGEQHEIILMFDLLFNVPRGALVLIDEPEISLHVVWQLAFIPDVRRIAEVAGFRFVVATHSPQIINDMWEQAVRLGPSEAAFS</sequence>
<keyword evidence="2" id="KW-0067">ATP-binding</keyword>
<dbReference type="PANTHER" id="PTHR43581">
    <property type="entry name" value="ATP/GTP PHOSPHATASE"/>
    <property type="match status" value="1"/>
</dbReference>
<reference evidence="2 3" key="1">
    <citation type="submission" date="2018-06" db="EMBL/GenBank/DDBJ databases">
        <authorList>
            <consortium name="Pathogen Informatics"/>
            <person name="Doyle S."/>
        </authorList>
    </citation>
    <scope>NUCLEOTIDE SEQUENCE [LARGE SCALE GENOMIC DNA]</scope>
    <source>
        <strain evidence="2 3">NCTC13184</strain>
    </source>
</reference>